<dbReference type="EMBL" id="JACATC010000001">
    <property type="protein sequence ID" value="NWJ83203.1"/>
    <property type="molecule type" value="Genomic_DNA"/>
</dbReference>
<dbReference type="EMBL" id="JACATF010000001">
    <property type="protein sequence ID" value="NWK06937.1"/>
    <property type="molecule type" value="Genomic_DNA"/>
</dbReference>
<evidence type="ECO:0000313" key="8">
    <source>
        <dbReference type="Proteomes" id="UP000547822"/>
    </source>
</evidence>
<protein>
    <submittedName>
        <fullName evidence="2">Uncharacterized protein</fullName>
    </submittedName>
</protein>
<dbReference type="AlphaFoldDB" id="A0A7K4MJI6"/>
<evidence type="ECO:0000313" key="3">
    <source>
        <dbReference type="EMBL" id="NWJ56528.1"/>
    </source>
</evidence>
<dbReference type="Proteomes" id="UP000568446">
    <property type="component" value="Unassembled WGS sequence"/>
</dbReference>
<evidence type="ECO:0000313" key="2">
    <source>
        <dbReference type="EMBL" id="NWJ29371.1"/>
    </source>
</evidence>
<dbReference type="EMBL" id="JACATE010000006">
    <property type="protein sequence ID" value="NWJ28629.1"/>
    <property type="molecule type" value="Genomic_DNA"/>
</dbReference>
<gene>
    <name evidence="5" type="ORF">HX840_06185</name>
    <name evidence="6" type="ORF">HX847_00680</name>
    <name evidence="1" type="ORF">HX848_04480</name>
    <name evidence="2" type="ORF">HX850_00390</name>
    <name evidence="4" type="ORF">HX854_00420</name>
    <name evidence="3" type="ORF">HX858_01980</name>
</gene>
<evidence type="ECO:0000313" key="5">
    <source>
        <dbReference type="EMBL" id="NWK01471.1"/>
    </source>
</evidence>
<evidence type="ECO:0000313" key="4">
    <source>
        <dbReference type="EMBL" id="NWJ83203.1"/>
    </source>
</evidence>
<evidence type="ECO:0000313" key="9">
    <source>
        <dbReference type="Proteomes" id="UP000559282"/>
    </source>
</evidence>
<name>A0A7K4MJI6_9ARCH</name>
<comment type="caution">
    <text evidence="2">The sequence shown here is derived from an EMBL/GenBank/DDBJ whole genome shotgun (WGS) entry which is preliminary data.</text>
</comment>
<organism evidence="2 11">
    <name type="scientific">Marine Group I thaumarchaeote</name>
    <dbReference type="NCBI Taxonomy" id="2511932"/>
    <lineage>
        <taxon>Archaea</taxon>
        <taxon>Nitrososphaerota</taxon>
        <taxon>Marine Group I</taxon>
    </lineage>
</organism>
<evidence type="ECO:0000313" key="11">
    <source>
        <dbReference type="Proteomes" id="UP000568446"/>
    </source>
</evidence>
<evidence type="ECO:0000313" key="12">
    <source>
        <dbReference type="Proteomes" id="UP000575480"/>
    </source>
</evidence>
<dbReference type="EMBL" id="JACATH010000001">
    <property type="protein sequence ID" value="NWJ56528.1"/>
    <property type="molecule type" value="Genomic_DNA"/>
</dbReference>
<dbReference type="Proteomes" id="UP000547822">
    <property type="component" value="Unassembled WGS sequence"/>
</dbReference>
<evidence type="ECO:0000313" key="10">
    <source>
        <dbReference type="Proteomes" id="UP000563820"/>
    </source>
</evidence>
<dbReference type="Proteomes" id="UP000559282">
    <property type="component" value="Unassembled WGS sequence"/>
</dbReference>
<reference evidence="2" key="2">
    <citation type="submission" date="2020-06" db="EMBL/GenBank/DDBJ databases">
        <authorList>
            <person name="Wang Y."/>
        </authorList>
    </citation>
    <scope>NUCLEOTIDE SEQUENCE</scope>
    <source>
        <strain evidence="2">C4</strain>
        <strain evidence="3">L15a</strain>
        <strain evidence="6">T1C4</strain>
        <strain evidence="1">T1L11</strain>
        <strain evidence="5">T1L9</strain>
        <strain evidence="4">T3L1</strain>
    </source>
</reference>
<dbReference type="EMBL" id="JACATK010000001">
    <property type="protein sequence ID" value="NWJ29371.1"/>
    <property type="molecule type" value="Genomic_DNA"/>
</dbReference>
<sequence length="115" mass="12514">MKVIASLGLLILVASVFLGNPAFAELLDNIRTSVLNYDGNSATVKITWNHDDQATNYKIGCVSCNPNTEKFTTGDSVTLNNVTPFPNSSNAMLYVITYDSENKIISAKQLIVNLN</sequence>
<evidence type="ECO:0000313" key="6">
    <source>
        <dbReference type="EMBL" id="NWK06937.1"/>
    </source>
</evidence>
<dbReference type="Proteomes" id="UP000563820">
    <property type="component" value="Unassembled WGS sequence"/>
</dbReference>
<dbReference type="Proteomes" id="UP000575480">
    <property type="component" value="Unassembled WGS sequence"/>
</dbReference>
<proteinExistence type="predicted"/>
<dbReference type="EMBL" id="JACATD010000008">
    <property type="protein sequence ID" value="NWK01471.1"/>
    <property type="molecule type" value="Genomic_DNA"/>
</dbReference>
<accession>A0A7K4MJI6</accession>
<dbReference type="Proteomes" id="UP000520052">
    <property type="component" value="Unassembled WGS sequence"/>
</dbReference>
<evidence type="ECO:0000313" key="7">
    <source>
        <dbReference type="Proteomes" id="UP000520052"/>
    </source>
</evidence>
<reference evidence="7 8" key="1">
    <citation type="journal article" date="2019" name="Environ. Microbiol.">
        <title>Genomics insights into ecotype formation of ammonia-oxidizing archaea in the deep ocean.</title>
        <authorList>
            <person name="Wang Y."/>
            <person name="Huang J.M."/>
            <person name="Cui G.J."/>
            <person name="Nunoura T."/>
            <person name="Takaki Y."/>
            <person name="Li W.L."/>
            <person name="Li J."/>
            <person name="Gao Z.M."/>
            <person name="Takai K."/>
            <person name="Zhang A.Q."/>
            <person name="Stepanauskas R."/>
        </authorList>
    </citation>
    <scope>NUCLEOTIDE SEQUENCE [LARGE SCALE GENOMIC DNA]</scope>
    <source>
        <strain evidence="2 11">C4</strain>
        <strain evidence="3 12">L15a</strain>
        <strain evidence="6 9">T1C4</strain>
        <strain evidence="1 10">T1L11</strain>
        <strain evidence="5 8">T1L9</strain>
        <strain evidence="4 7">T3L1</strain>
    </source>
</reference>
<evidence type="ECO:0000313" key="1">
    <source>
        <dbReference type="EMBL" id="NWJ28629.1"/>
    </source>
</evidence>